<gene>
    <name evidence="2" type="ORF">CSA55_02100</name>
</gene>
<dbReference type="GO" id="GO:0006508">
    <property type="term" value="P:proteolysis"/>
    <property type="evidence" value="ECO:0007669"/>
    <property type="project" value="InterPro"/>
</dbReference>
<dbReference type="AlphaFoldDB" id="A0A2G6KC98"/>
<dbReference type="Pfam" id="PF00326">
    <property type="entry name" value="Peptidase_S9"/>
    <property type="match status" value="1"/>
</dbReference>
<dbReference type="Gene3D" id="3.40.50.1820">
    <property type="entry name" value="alpha/beta hydrolase"/>
    <property type="match status" value="1"/>
</dbReference>
<dbReference type="PANTHER" id="PTHR43056:SF5">
    <property type="entry name" value="PEPTIDASE S9 PROLYL OLIGOPEPTIDASE CATALYTIC DOMAIN-CONTAINING PROTEIN"/>
    <property type="match status" value="1"/>
</dbReference>
<reference evidence="2 3" key="1">
    <citation type="submission" date="2017-10" db="EMBL/GenBank/DDBJ databases">
        <title>Novel microbial diversity and functional potential in the marine mammal oral microbiome.</title>
        <authorList>
            <person name="Dudek N.K."/>
            <person name="Sun C.L."/>
            <person name="Burstein D."/>
            <person name="Kantor R.S."/>
            <person name="Aliaga Goltsman D.S."/>
            <person name="Bik E.M."/>
            <person name="Thomas B.C."/>
            <person name="Banfield J.F."/>
            <person name="Relman D.A."/>
        </authorList>
    </citation>
    <scope>NUCLEOTIDE SEQUENCE [LARGE SCALE GENOMIC DNA]</scope>
    <source>
        <strain evidence="2">DOLJORAL78_61_10</strain>
    </source>
</reference>
<sequence length="618" mass="67538">MTPLPYGRWPSPISPSTLTQGTVKLVNVWVDESTGRPVTVWCEVRPAEQGRQVLVVDDDGTPRDLIDAPFNARSAAHVYGGGEAWVAAGMAWFVNFADQRIYRVPLDGSTPPEALTSAPTIARSVRYADMKLSPDGTTLVAVRERDRDGEVVNDLVILDAHQPSEPRSIFSGTDFVMSPTFVTPDRIRAVVWNHPNMPWNSTSLIECDLGAGTDVVMAEGPSFVQPIGTTVISDQSGWWNLWRIDGDQTHLWPSETEIGGPAWVFGLRDHGISPDGQHVWSSRGQLVIDGIAHEVGAAGLGQLWVGSTTVTAIVSSSTELPKIVSYRLDDPSDQRVIVAAPPLPIPTEDISVAERIDYPTGDGAATAYGWFYPPRSSTAEGPADERPPLVTMIHGGPTSAARPFLSLEVQYWTTRGFAVVDVDHRGSTGMGTAYRNLLDDQWGVIDVEDCLAAATWLADQGWVDRDRMVIRGGSAGGFTVFNALAHGDVFAAGASRYGVADLSAFATDTHKFESRYLDRLIGPWPEARNLYEERSPISHLDRLDCPVIVFQGLDDQAVPPNQSEMIVSALLDRGIECDYHAYEGEGHGFRRADTIEHMMTAELDFYLKVFDQGSARHD</sequence>
<dbReference type="InterPro" id="IPR001375">
    <property type="entry name" value="Peptidase_S9_cat"/>
</dbReference>
<organism evidence="2 3">
    <name type="scientific">Ilumatobacter coccineus</name>
    <dbReference type="NCBI Taxonomy" id="467094"/>
    <lineage>
        <taxon>Bacteria</taxon>
        <taxon>Bacillati</taxon>
        <taxon>Actinomycetota</taxon>
        <taxon>Acidimicrobiia</taxon>
        <taxon>Acidimicrobiales</taxon>
        <taxon>Ilumatobacteraceae</taxon>
        <taxon>Ilumatobacter</taxon>
    </lineage>
</organism>
<protein>
    <submittedName>
        <fullName evidence="2">S9 family peptidase</fullName>
    </submittedName>
</protein>
<comment type="caution">
    <text evidence="2">The sequence shown here is derived from an EMBL/GenBank/DDBJ whole genome shotgun (WGS) entry which is preliminary data.</text>
</comment>
<name>A0A2G6KC98_9ACTN</name>
<evidence type="ECO:0000313" key="2">
    <source>
        <dbReference type="EMBL" id="PIE33303.1"/>
    </source>
</evidence>
<dbReference type="SUPFAM" id="SSF82171">
    <property type="entry name" value="DPP6 N-terminal domain-like"/>
    <property type="match status" value="1"/>
</dbReference>
<dbReference type="SUPFAM" id="SSF53474">
    <property type="entry name" value="alpha/beta-Hydrolases"/>
    <property type="match status" value="1"/>
</dbReference>
<dbReference type="GO" id="GO:0008236">
    <property type="term" value="F:serine-type peptidase activity"/>
    <property type="evidence" value="ECO:0007669"/>
    <property type="project" value="InterPro"/>
</dbReference>
<dbReference type="InterPro" id="IPR050585">
    <property type="entry name" value="Xaa-Pro_dipeptidyl-ppase/CocE"/>
</dbReference>
<dbReference type="PANTHER" id="PTHR43056">
    <property type="entry name" value="PEPTIDASE S9 PROLYL OLIGOPEPTIDASE"/>
    <property type="match status" value="1"/>
</dbReference>
<dbReference type="Proteomes" id="UP000230914">
    <property type="component" value="Unassembled WGS sequence"/>
</dbReference>
<proteinExistence type="predicted"/>
<accession>A0A2G6KC98</accession>
<feature type="domain" description="Peptidase S9 prolyl oligopeptidase catalytic" evidence="1">
    <location>
        <begin position="406"/>
        <end position="611"/>
    </location>
</feature>
<evidence type="ECO:0000259" key="1">
    <source>
        <dbReference type="Pfam" id="PF00326"/>
    </source>
</evidence>
<dbReference type="InterPro" id="IPR029058">
    <property type="entry name" value="AB_hydrolase_fold"/>
</dbReference>
<dbReference type="EMBL" id="PDSL01000034">
    <property type="protein sequence ID" value="PIE33303.1"/>
    <property type="molecule type" value="Genomic_DNA"/>
</dbReference>
<evidence type="ECO:0000313" key="3">
    <source>
        <dbReference type="Proteomes" id="UP000230914"/>
    </source>
</evidence>